<organism evidence="2 3">
    <name type="scientific">Mycobacterium alsense</name>
    <dbReference type="NCBI Taxonomy" id="324058"/>
    <lineage>
        <taxon>Bacteria</taxon>
        <taxon>Bacillati</taxon>
        <taxon>Actinomycetota</taxon>
        <taxon>Actinomycetes</taxon>
        <taxon>Mycobacteriales</taxon>
        <taxon>Mycobacteriaceae</taxon>
        <taxon>Mycobacterium</taxon>
    </lineage>
</organism>
<sequence>MVTGEPDRGSATATPLNVRYRVDRISKYLSGHWLDFGCADGGYDERLLACGLEAVTGVDVEESRIADAKRRGLRNAEYVHFDGHTLPFVDGTFDGTFMNEVFEHVADERRTLAEVRRVLKPGGILVLISPNRWFPVDGHYVVVGSREFGPAPLVPWLPERVTRNWTVARNYWPGELKRHVREAGFALGETGFIWPVMETHRWLPRGGIAWYQRHFRKWDHVAGLRRFGCSTLVVGVKPARPGPATFSP</sequence>
<dbReference type="PANTHER" id="PTHR43861">
    <property type="entry name" value="TRANS-ACONITATE 2-METHYLTRANSFERASE-RELATED"/>
    <property type="match status" value="1"/>
</dbReference>
<name>A0ABD6P636_9MYCO</name>
<dbReference type="EMBL" id="LZIT01000075">
    <property type="protein sequence ID" value="OBG42602.1"/>
    <property type="molecule type" value="Genomic_DNA"/>
</dbReference>
<dbReference type="GO" id="GO:0008168">
    <property type="term" value="F:methyltransferase activity"/>
    <property type="evidence" value="ECO:0007669"/>
    <property type="project" value="UniProtKB-ARBA"/>
</dbReference>
<feature type="domain" description="Methyltransferase type 11" evidence="1">
    <location>
        <begin position="34"/>
        <end position="127"/>
    </location>
</feature>
<comment type="caution">
    <text evidence="2">The sequence shown here is derived from an EMBL/GenBank/DDBJ whole genome shotgun (WGS) entry which is preliminary data.</text>
</comment>
<dbReference type="InterPro" id="IPR013216">
    <property type="entry name" value="Methyltransf_11"/>
</dbReference>
<reference evidence="2 3" key="1">
    <citation type="submission" date="2016-06" db="EMBL/GenBank/DDBJ databases">
        <authorList>
            <person name="Sutton G."/>
            <person name="Brinkac L."/>
            <person name="Sanka R."/>
            <person name="Adams M."/>
            <person name="Lau E."/>
            <person name="Sam S."/>
            <person name="Sreng N."/>
            <person name="Him V."/>
            <person name="Kerleguer A."/>
            <person name="Cheng S."/>
        </authorList>
    </citation>
    <scope>NUCLEOTIDE SEQUENCE [LARGE SCALE GENOMIC DNA]</scope>
    <source>
        <strain evidence="2 3">E2978</strain>
    </source>
</reference>
<dbReference type="Gene3D" id="3.40.50.150">
    <property type="entry name" value="Vaccinia Virus protein VP39"/>
    <property type="match status" value="1"/>
</dbReference>
<dbReference type="PANTHER" id="PTHR43861:SF1">
    <property type="entry name" value="TRANS-ACONITATE 2-METHYLTRANSFERASE"/>
    <property type="match status" value="1"/>
</dbReference>
<accession>A0ABD6P636</accession>
<dbReference type="SUPFAM" id="SSF53335">
    <property type="entry name" value="S-adenosyl-L-methionine-dependent methyltransferases"/>
    <property type="match status" value="1"/>
</dbReference>
<evidence type="ECO:0000259" key="1">
    <source>
        <dbReference type="Pfam" id="PF08241"/>
    </source>
</evidence>
<evidence type="ECO:0000313" key="2">
    <source>
        <dbReference type="EMBL" id="OBG42602.1"/>
    </source>
</evidence>
<proteinExistence type="predicted"/>
<dbReference type="Pfam" id="PF08241">
    <property type="entry name" value="Methyltransf_11"/>
    <property type="match status" value="1"/>
</dbReference>
<protein>
    <recommendedName>
        <fullName evidence="1">Methyltransferase type 11 domain-containing protein</fullName>
    </recommendedName>
</protein>
<dbReference type="AlphaFoldDB" id="A0ABD6P636"/>
<dbReference type="InterPro" id="IPR029063">
    <property type="entry name" value="SAM-dependent_MTases_sf"/>
</dbReference>
<dbReference type="Proteomes" id="UP000092086">
    <property type="component" value="Unassembled WGS sequence"/>
</dbReference>
<gene>
    <name evidence="2" type="ORF">A5672_11410</name>
</gene>
<dbReference type="RefSeq" id="WP_068207237.1">
    <property type="nucleotide sequence ID" value="NZ_LZIT01000075.1"/>
</dbReference>
<dbReference type="CDD" id="cd02440">
    <property type="entry name" value="AdoMet_MTases"/>
    <property type="match status" value="1"/>
</dbReference>
<evidence type="ECO:0000313" key="3">
    <source>
        <dbReference type="Proteomes" id="UP000092086"/>
    </source>
</evidence>